<proteinExistence type="predicted"/>
<organism evidence="1 2">
    <name type="scientific">Kribbella ginsengisoli</name>
    <dbReference type="NCBI Taxonomy" id="363865"/>
    <lineage>
        <taxon>Bacteria</taxon>
        <taxon>Bacillati</taxon>
        <taxon>Actinomycetota</taxon>
        <taxon>Actinomycetes</taxon>
        <taxon>Propionibacteriales</taxon>
        <taxon>Kribbellaceae</taxon>
        <taxon>Kribbella</taxon>
    </lineage>
</organism>
<evidence type="ECO:0000313" key="2">
    <source>
        <dbReference type="Proteomes" id="UP001501222"/>
    </source>
</evidence>
<evidence type="ECO:0000313" key="1">
    <source>
        <dbReference type="EMBL" id="GAA3540664.1"/>
    </source>
</evidence>
<comment type="caution">
    <text evidence="1">The sequence shown here is derived from an EMBL/GenBank/DDBJ whole genome shotgun (WGS) entry which is preliminary data.</text>
</comment>
<accession>A0ABP6VVY9</accession>
<protein>
    <submittedName>
        <fullName evidence="1">Uncharacterized protein</fullName>
    </submittedName>
</protein>
<sequence length="60" mass="6311">MQGGSETVTAVTAVTAGDGEYRDRGIQCDRATPITQRHAQTPDSCCSFLQPVRPGESAVS</sequence>
<keyword evidence="2" id="KW-1185">Reference proteome</keyword>
<gene>
    <name evidence="1" type="ORF">GCM10022235_05250</name>
</gene>
<dbReference type="EMBL" id="BAABAA010000001">
    <property type="protein sequence ID" value="GAA3540664.1"/>
    <property type="molecule type" value="Genomic_DNA"/>
</dbReference>
<dbReference type="Proteomes" id="UP001501222">
    <property type="component" value="Unassembled WGS sequence"/>
</dbReference>
<name>A0ABP6VVY9_9ACTN</name>
<reference evidence="2" key="1">
    <citation type="journal article" date="2019" name="Int. J. Syst. Evol. Microbiol.">
        <title>The Global Catalogue of Microorganisms (GCM) 10K type strain sequencing project: providing services to taxonomists for standard genome sequencing and annotation.</title>
        <authorList>
            <consortium name="The Broad Institute Genomics Platform"/>
            <consortium name="The Broad Institute Genome Sequencing Center for Infectious Disease"/>
            <person name="Wu L."/>
            <person name="Ma J."/>
        </authorList>
    </citation>
    <scope>NUCLEOTIDE SEQUENCE [LARGE SCALE GENOMIC DNA]</scope>
    <source>
        <strain evidence="2">JCM 16928</strain>
    </source>
</reference>